<comment type="similarity">
    <text evidence="1 4">Belongs to the glycerate kinase type-1 family.</text>
</comment>
<dbReference type="PANTHER" id="PTHR21599:SF0">
    <property type="entry name" value="GLYCERATE KINASE"/>
    <property type="match status" value="1"/>
</dbReference>
<dbReference type="NCBIfam" id="TIGR00045">
    <property type="entry name" value="glycerate kinase"/>
    <property type="match status" value="1"/>
</dbReference>
<name>A0A2X0V3H1_9GAMM</name>
<evidence type="ECO:0000256" key="1">
    <source>
        <dbReference type="ARBA" id="ARBA00006284"/>
    </source>
</evidence>
<dbReference type="InterPro" id="IPR004381">
    <property type="entry name" value="Glycerate_kinase"/>
</dbReference>
<keyword evidence="2 4" id="KW-0808">Transferase</keyword>
<dbReference type="InterPro" id="IPR036129">
    <property type="entry name" value="Glycerate_kinase_sf"/>
</dbReference>
<dbReference type="EC" id="2.7.1.31" evidence="5"/>
<dbReference type="GO" id="GO:0008887">
    <property type="term" value="F:glycerate kinase activity"/>
    <property type="evidence" value="ECO:0007669"/>
    <property type="project" value="UniProtKB-UniRule"/>
</dbReference>
<evidence type="ECO:0000313" key="5">
    <source>
        <dbReference type="EMBL" id="SPT69074.1"/>
    </source>
</evidence>
<dbReference type="OrthoDB" id="9774290at2"/>
<sequence>MACILVIPDSFKGSLSSNEICSIIKEVVVKGNFPHQLILRSVADGGEGSLEAMAQALDGDFINVSCTNHLGSPITAPFLHSKDTAVIELARTAGLNLESRRDILRSSTKGVGEQIKHALDLNVKRIIICLGGSATNDMGLGMAHALGYRFLDKNGALVDPLPVNIPSICSIDTKDVDSRLSKVSFTCMCDVDNTLFGDNGAARIFAPQKGANCEQIDFLDRALEHMSLVVSIFLGKNIAQIKGSGAAGGTAAGAIAFLSASLKKGIDIVLDSIDFDNLSSNCDYIFTGEGCLDKQSLSGKVVIGIAQRNALLKNPSKVVAIVGSVDDSLQDEFIKRGIYAVFPVIRGPSTLEEAILESRNNLKATVYNLLKFI</sequence>
<dbReference type="SUPFAM" id="SSF110738">
    <property type="entry name" value="Glycerate kinase I"/>
    <property type="match status" value="1"/>
</dbReference>
<reference evidence="5 6" key="1">
    <citation type="submission" date="2018-06" db="EMBL/GenBank/DDBJ databases">
        <authorList>
            <consortium name="Pathogen Informatics"/>
            <person name="Doyle S."/>
        </authorList>
    </citation>
    <scope>NUCLEOTIDE SEQUENCE [LARGE SCALE GENOMIC DNA]</scope>
    <source>
        <strain evidence="5 6">NCTC13093</strain>
    </source>
</reference>
<dbReference type="PIRSF" id="PIRSF006078">
    <property type="entry name" value="GlxK"/>
    <property type="match status" value="1"/>
</dbReference>
<dbReference type="RefSeq" id="WP_113743262.1">
    <property type="nucleotide sequence ID" value="NZ_UAPU01000007.1"/>
</dbReference>
<dbReference type="EMBL" id="UAPV01000001">
    <property type="protein sequence ID" value="SPT69074.1"/>
    <property type="molecule type" value="Genomic_DNA"/>
</dbReference>
<dbReference type="InterPro" id="IPR018197">
    <property type="entry name" value="Glycerate_kinase_RE-like"/>
</dbReference>
<evidence type="ECO:0000256" key="4">
    <source>
        <dbReference type="PIRNR" id="PIRNR006078"/>
    </source>
</evidence>
<dbReference type="Proteomes" id="UP000250086">
    <property type="component" value="Unassembled WGS sequence"/>
</dbReference>
<proteinExistence type="inferred from homology"/>
<organism evidence="5 6">
    <name type="scientific">Anaerobiospirillum thomasii</name>
    <dbReference type="NCBI Taxonomy" id="179995"/>
    <lineage>
        <taxon>Bacteria</taxon>
        <taxon>Pseudomonadati</taxon>
        <taxon>Pseudomonadota</taxon>
        <taxon>Gammaproteobacteria</taxon>
        <taxon>Aeromonadales</taxon>
        <taxon>Succinivibrionaceae</taxon>
        <taxon>Anaerobiospirillum</taxon>
    </lineage>
</organism>
<evidence type="ECO:0000256" key="3">
    <source>
        <dbReference type="ARBA" id="ARBA00022777"/>
    </source>
</evidence>
<gene>
    <name evidence="5" type="primary">glxK_2</name>
    <name evidence="5" type="ORF">NCTC13093_00437</name>
</gene>
<dbReference type="GO" id="GO:0031388">
    <property type="term" value="P:organic acid phosphorylation"/>
    <property type="evidence" value="ECO:0007669"/>
    <property type="project" value="UniProtKB-UniRule"/>
</dbReference>
<dbReference type="PANTHER" id="PTHR21599">
    <property type="entry name" value="GLYCERATE KINASE"/>
    <property type="match status" value="1"/>
</dbReference>
<keyword evidence="3 4" id="KW-0418">Kinase</keyword>
<dbReference type="Gene3D" id="3.40.50.10350">
    <property type="entry name" value="Glycerate kinase, domain 1"/>
    <property type="match status" value="1"/>
</dbReference>
<dbReference type="Pfam" id="PF02595">
    <property type="entry name" value="Gly_kinase"/>
    <property type="match status" value="1"/>
</dbReference>
<protein>
    <submittedName>
        <fullName evidence="5">Glycerate kinase</fullName>
        <ecNumber evidence="5">2.7.1.31</ecNumber>
    </submittedName>
</protein>
<keyword evidence="6" id="KW-1185">Reference proteome</keyword>
<accession>A0A2X0V3H1</accession>
<dbReference type="Gene3D" id="3.90.1510.10">
    <property type="entry name" value="Glycerate kinase, domain 2"/>
    <property type="match status" value="1"/>
</dbReference>
<evidence type="ECO:0000256" key="2">
    <source>
        <dbReference type="ARBA" id="ARBA00022679"/>
    </source>
</evidence>
<dbReference type="InterPro" id="IPR018193">
    <property type="entry name" value="Glyc_kinase_flavodox-like_fold"/>
</dbReference>
<evidence type="ECO:0000313" key="6">
    <source>
        <dbReference type="Proteomes" id="UP000250086"/>
    </source>
</evidence>
<dbReference type="AlphaFoldDB" id="A0A2X0V3H1"/>